<evidence type="ECO:0000256" key="2">
    <source>
        <dbReference type="ARBA" id="ARBA00022737"/>
    </source>
</evidence>
<name>A0ABD3AWI0_9GENT</name>
<protein>
    <recommendedName>
        <fullName evidence="5">CTLH domain-containing protein</fullName>
    </recommendedName>
</protein>
<evidence type="ECO:0000256" key="4">
    <source>
        <dbReference type="SAM" id="MobiDB-lite"/>
    </source>
</evidence>
<dbReference type="InterPro" id="IPR036322">
    <property type="entry name" value="WD40_repeat_dom_sf"/>
</dbReference>
<dbReference type="Pfam" id="PF00400">
    <property type="entry name" value="WD40"/>
    <property type="match status" value="4"/>
</dbReference>
<dbReference type="Proteomes" id="UP001630127">
    <property type="component" value="Unassembled WGS sequence"/>
</dbReference>
<dbReference type="PANTHER" id="PTHR22838">
    <property type="entry name" value="WD REPEAT PROTEIN 26-RELATED"/>
    <property type="match status" value="1"/>
</dbReference>
<feature type="compositionally biased region" description="Polar residues" evidence="4">
    <location>
        <begin position="65"/>
        <end position="78"/>
    </location>
</feature>
<proteinExistence type="predicted"/>
<dbReference type="InterPro" id="IPR001680">
    <property type="entry name" value="WD40_rpt"/>
</dbReference>
<dbReference type="InterPro" id="IPR015943">
    <property type="entry name" value="WD40/YVTN_repeat-like_dom_sf"/>
</dbReference>
<evidence type="ECO:0000256" key="3">
    <source>
        <dbReference type="PROSITE-ProRule" id="PRU00221"/>
    </source>
</evidence>
<dbReference type="SMART" id="SM00320">
    <property type="entry name" value="WD40"/>
    <property type="match status" value="6"/>
</dbReference>
<reference evidence="6 7" key="1">
    <citation type="submission" date="2024-11" db="EMBL/GenBank/DDBJ databases">
        <title>A near-complete genome assembly of Cinchona calisaya.</title>
        <authorList>
            <person name="Lian D.C."/>
            <person name="Zhao X.W."/>
            <person name="Wei L."/>
        </authorList>
    </citation>
    <scope>NUCLEOTIDE SEQUENCE [LARGE SCALE GENOMIC DNA]</scope>
    <source>
        <tissue evidence="6">Nenye</tissue>
    </source>
</reference>
<dbReference type="InterPro" id="IPR051350">
    <property type="entry name" value="WD_repeat-ST_regulator"/>
</dbReference>
<organism evidence="6 7">
    <name type="scientific">Cinchona calisaya</name>
    <dbReference type="NCBI Taxonomy" id="153742"/>
    <lineage>
        <taxon>Eukaryota</taxon>
        <taxon>Viridiplantae</taxon>
        <taxon>Streptophyta</taxon>
        <taxon>Embryophyta</taxon>
        <taxon>Tracheophyta</taxon>
        <taxon>Spermatophyta</taxon>
        <taxon>Magnoliopsida</taxon>
        <taxon>eudicotyledons</taxon>
        <taxon>Gunneridae</taxon>
        <taxon>Pentapetalae</taxon>
        <taxon>asterids</taxon>
        <taxon>lamiids</taxon>
        <taxon>Gentianales</taxon>
        <taxon>Rubiaceae</taxon>
        <taxon>Cinchonoideae</taxon>
        <taxon>Cinchoneae</taxon>
        <taxon>Cinchona</taxon>
    </lineage>
</organism>
<keyword evidence="2" id="KW-0677">Repeat</keyword>
<evidence type="ECO:0000256" key="1">
    <source>
        <dbReference type="ARBA" id="ARBA00022574"/>
    </source>
</evidence>
<dbReference type="EMBL" id="JBJUIK010000002">
    <property type="protein sequence ID" value="KAL3535461.1"/>
    <property type="molecule type" value="Genomic_DNA"/>
</dbReference>
<feature type="repeat" description="WD" evidence="3">
    <location>
        <begin position="346"/>
        <end position="387"/>
    </location>
</feature>
<dbReference type="PRINTS" id="PR00320">
    <property type="entry name" value="GPROTEINBRPT"/>
</dbReference>
<keyword evidence="7" id="KW-1185">Reference proteome</keyword>
<dbReference type="PROSITE" id="PS50082">
    <property type="entry name" value="WD_REPEATS_2"/>
    <property type="match status" value="3"/>
</dbReference>
<dbReference type="Gene3D" id="2.130.10.10">
    <property type="entry name" value="YVTN repeat-like/Quinoprotein amine dehydrogenase"/>
    <property type="match status" value="2"/>
</dbReference>
<dbReference type="InterPro" id="IPR020472">
    <property type="entry name" value="WD40_PAC1"/>
</dbReference>
<comment type="caution">
    <text evidence="6">The sequence shown here is derived from an EMBL/GenBank/DDBJ whole genome shotgun (WGS) entry which is preliminary data.</text>
</comment>
<dbReference type="PROSITE" id="PS50897">
    <property type="entry name" value="CTLH"/>
    <property type="match status" value="1"/>
</dbReference>
<feature type="region of interest" description="Disordered" evidence="4">
    <location>
        <begin position="51"/>
        <end position="93"/>
    </location>
</feature>
<sequence length="593" mass="66695">MQYFLWKGISILAYSAQQIYSYFSPCFGISFIPLRLIWKFMDAMYESGPPPKLPNIMEPGPNELTDGSSNTEPSSASLAHSIDRPESFQGDGETVGTKGLIKKHEFVKIITGALYTLGYGRIGASLENASGISLESAELSLLKQQVMEGKWNDSLKTLHTVGLVDENMVKSASLLILEQQFLELLKENKTEDAVRLLKDDIEPLSDPDRIDALRVTPPGNCNEDDISILKMRRRFVEKLLESLPVTVAIPERRLEHLVEMALDVQRDACLYHNMMLDTDDMSLYLDHKCERDQIPYTTKQVLKEHKGEVWFLQFSHNGKYLASSSSDKSAIIWEVKGGQISSKHRLNQHDSPVLRTSWSPDDNQLLTCGMNETVRRWDVESGQCLHVYQKPGIGMISCGWLPDGKYIVCGMTNGSICLWEVGGAECQSWACKELTANVSEMVTIGDQFICICTDSNILLLNRHTNVWSTAIDEVPVITSFSVSEDNKFLLVNLMNEEIHLWDIEKDPRMVATFKGYKRCRFIIRSCLGGVQQAFVASGSEDSQVYIWHRTTGTLLGTLPGHTRTVNCVGWNPKNPHMLASGSDDRTIRIWGLE</sequence>
<keyword evidence="1 3" id="KW-0853">WD repeat</keyword>
<dbReference type="InterPro" id="IPR019775">
    <property type="entry name" value="WD40_repeat_CS"/>
</dbReference>
<dbReference type="SMART" id="SM00668">
    <property type="entry name" value="CTLH"/>
    <property type="match status" value="1"/>
</dbReference>
<dbReference type="PROSITE" id="PS50294">
    <property type="entry name" value="WD_REPEATS_REGION"/>
    <property type="match status" value="3"/>
</dbReference>
<dbReference type="AlphaFoldDB" id="A0ABD3AWI0"/>
<dbReference type="InterPro" id="IPR006595">
    <property type="entry name" value="CTLH_C"/>
</dbReference>
<dbReference type="Pfam" id="PF23627">
    <property type="entry name" value="LisH_WDR26"/>
    <property type="match status" value="1"/>
</dbReference>
<gene>
    <name evidence="6" type="ORF">ACH5RR_003922</name>
</gene>
<accession>A0ABD3AWI0</accession>
<evidence type="ECO:0000313" key="7">
    <source>
        <dbReference type="Proteomes" id="UP001630127"/>
    </source>
</evidence>
<dbReference type="PANTHER" id="PTHR22838:SF6">
    <property type="entry name" value="WD REPEAT-CONTAINING PROTEIN 26 HOMOLOG"/>
    <property type="match status" value="1"/>
</dbReference>
<dbReference type="PROSITE" id="PS00678">
    <property type="entry name" value="WD_REPEATS_1"/>
    <property type="match status" value="1"/>
</dbReference>
<dbReference type="SUPFAM" id="SSF50978">
    <property type="entry name" value="WD40 repeat-like"/>
    <property type="match status" value="1"/>
</dbReference>
<dbReference type="CDD" id="cd00200">
    <property type="entry name" value="WD40"/>
    <property type="match status" value="1"/>
</dbReference>
<evidence type="ECO:0000313" key="6">
    <source>
        <dbReference type="EMBL" id="KAL3535461.1"/>
    </source>
</evidence>
<feature type="repeat" description="WD" evidence="3">
    <location>
        <begin position="302"/>
        <end position="343"/>
    </location>
</feature>
<evidence type="ECO:0000259" key="5">
    <source>
        <dbReference type="PROSITE" id="PS50897"/>
    </source>
</evidence>
<feature type="repeat" description="WD" evidence="3">
    <location>
        <begin position="558"/>
        <end position="593"/>
    </location>
</feature>
<feature type="domain" description="CTLH" evidence="5">
    <location>
        <begin position="135"/>
        <end position="192"/>
    </location>
</feature>